<evidence type="ECO:0000313" key="2">
    <source>
        <dbReference type="Proteomes" id="UP000440304"/>
    </source>
</evidence>
<evidence type="ECO:0000313" key="1">
    <source>
        <dbReference type="EMBL" id="MXO01574.1"/>
    </source>
</evidence>
<organism evidence="1 2">
    <name type="scientific">Shinella zoogloeoides</name>
    <name type="common">Crabtreella saccharophila</name>
    <dbReference type="NCBI Taxonomy" id="352475"/>
    <lineage>
        <taxon>Bacteria</taxon>
        <taxon>Pseudomonadati</taxon>
        <taxon>Pseudomonadota</taxon>
        <taxon>Alphaproteobacteria</taxon>
        <taxon>Hyphomicrobiales</taxon>
        <taxon>Rhizobiaceae</taxon>
        <taxon>Shinella</taxon>
    </lineage>
</organism>
<dbReference type="Proteomes" id="UP000440304">
    <property type="component" value="Unassembled WGS sequence"/>
</dbReference>
<name>A0A6N8TKE2_SHIZO</name>
<protein>
    <submittedName>
        <fullName evidence="1">Uncharacterized protein</fullName>
    </submittedName>
</protein>
<accession>A0A6N8TKE2</accession>
<sequence>MTFRVVYDLATGERQEIPLTPEEIAALEPIAPEPPPNEISRRQFFQELANRELITKEEALAAITSGTLPAEFETLVAAILDEDIEWQARMALCGATTFLRTNWFVDYFAAMKGFSSAYMDDLWSKAFLIT</sequence>
<dbReference type="OrthoDB" id="8410700at2"/>
<proteinExistence type="predicted"/>
<gene>
    <name evidence="1" type="ORF">GR156_14740</name>
</gene>
<dbReference type="EMBL" id="WUML01000012">
    <property type="protein sequence ID" value="MXO01574.1"/>
    <property type="molecule type" value="Genomic_DNA"/>
</dbReference>
<reference evidence="1 2" key="1">
    <citation type="submission" date="2019-12" db="EMBL/GenBank/DDBJ databases">
        <title>Shinella granuli gen. nov., sp. nov., and proposal of the reclassification of Zoogloea ramigera ATCC 19623 as Shinella zoogloeoides sp. nov.</title>
        <authorList>
            <person name="Gao J."/>
        </authorList>
    </citation>
    <scope>NUCLEOTIDE SEQUENCE [LARGE SCALE GENOMIC DNA]</scope>
    <source>
        <strain evidence="1 2">DSM 287</strain>
    </source>
</reference>
<comment type="caution">
    <text evidence="1">The sequence shown here is derived from an EMBL/GenBank/DDBJ whole genome shotgun (WGS) entry which is preliminary data.</text>
</comment>
<dbReference type="AlphaFoldDB" id="A0A6N8TKE2"/>
<dbReference type="RefSeq" id="WP_160786943.1">
    <property type="nucleotide sequence ID" value="NZ_CP086610.1"/>
</dbReference>